<dbReference type="Proteomes" id="UP000077248">
    <property type="component" value="Unassembled WGS sequence"/>
</dbReference>
<evidence type="ECO:0000256" key="6">
    <source>
        <dbReference type="SAM" id="MobiDB-lite"/>
    </source>
</evidence>
<keyword evidence="4" id="KW-0274">FAD</keyword>
<dbReference type="OMA" id="HTEYEHR"/>
<dbReference type="SUPFAM" id="SSF54373">
    <property type="entry name" value="FAD-linked reductases, C-terminal domain"/>
    <property type="match status" value="1"/>
</dbReference>
<dbReference type="Pfam" id="PF01266">
    <property type="entry name" value="DAO"/>
    <property type="match status" value="1"/>
</dbReference>
<dbReference type="InterPro" id="IPR006076">
    <property type="entry name" value="FAD-dep_OxRdtase"/>
</dbReference>
<dbReference type="GeneID" id="29117912"/>
<evidence type="ECO:0000256" key="4">
    <source>
        <dbReference type="ARBA" id="ARBA00022827"/>
    </source>
</evidence>
<dbReference type="VEuPathDB" id="FungiDB:CC77DRAFT_578025"/>
<evidence type="ECO:0000256" key="3">
    <source>
        <dbReference type="ARBA" id="ARBA00022630"/>
    </source>
</evidence>
<comment type="similarity">
    <text evidence="2">Belongs to the MSOX/MTOX family.</text>
</comment>
<reference evidence="8 9" key="1">
    <citation type="submission" date="2016-05" db="EMBL/GenBank/DDBJ databases">
        <title>Comparative analysis of secretome profiles of manganese(II)-oxidizing ascomycete fungi.</title>
        <authorList>
            <consortium name="DOE Joint Genome Institute"/>
            <person name="Zeiner C.A."/>
            <person name="Purvine S.O."/>
            <person name="Zink E.M."/>
            <person name="Wu S."/>
            <person name="Pasa-Tolic L."/>
            <person name="Chaput D.L."/>
            <person name="Haridas S."/>
            <person name="Grigoriev I.V."/>
            <person name="Santelli C.M."/>
            <person name="Hansel C.M."/>
        </authorList>
    </citation>
    <scope>NUCLEOTIDE SEQUENCE [LARGE SCALE GENOMIC DNA]</scope>
    <source>
        <strain evidence="8 9">SRC1lrK2f</strain>
    </source>
</reference>
<organism evidence="8 9">
    <name type="scientific">Alternaria alternata</name>
    <name type="common">Alternaria rot fungus</name>
    <name type="synonym">Torula alternata</name>
    <dbReference type="NCBI Taxonomy" id="5599"/>
    <lineage>
        <taxon>Eukaryota</taxon>
        <taxon>Fungi</taxon>
        <taxon>Dikarya</taxon>
        <taxon>Ascomycota</taxon>
        <taxon>Pezizomycotina</taxon>
        <taxon>Dothideomycetes</taxon>
        <taxon>Pleosporomycetidae</taxon>
        <taxon>Pleosporales</taxon>
        <taxon>Pleosporineae</taxon>
        <taxon>Pleosporaceae</taxon>
        <taxon>Alternaria</taxon>
        <taxon>Alternaria sect. Alternaria</taxon>
        <taxon>Alternaria alternata complex</taxon>
    </lineage>
</organism>
<dbReference type="SUPFAM" id="SSF51905">
    <property type="entry name" value="FAD/NAD(P)-binding domain"/>
    <property type="match status" value="1"/>
</dbReference>
<dbReference type="GO" id="GO:0004657">
    <property type="term" value="F:proline dehydrogenase activity"/>
    <property type="evidence" value="ECO:0007669"/>
    <property type="project" value="EnsemblFungi"/>
</dbReference>
<evidence type="ECO:0000259" key="7">
    <source>
        <dbReference type="Pfam" id="PF01266"/>
    </source>
</evidence>
<dbReference type="Gene3D" id="3.30.9.10">
    <property type="entry name" value="D-Amino Acid Oxidase, subunit A, domain 2"/>
    <property type="match status" value="1"/>
</dbReference>
<keyword evidence="9" id="KW-1185">Reference proteome</keyword>
<dbReference type="Gene3D" id="3.50.50.60">
    <property type="entry name" value="FAD/NAD(P)-binding domain"/>
    <property type="match status" value="1"/>
</dbReference>
<evidence type="ECO:0000256" key="5">
    <source>
        <dbReference type="ARBA" id="ARBA00023002"/>
    </source>
</evidence>
<dbReference type="EMBL" id="KV441503">
    <property type="protein sequence ID" value="OAG14034.1"/>
    <property type="molecule type" value="Genomic_DNA"/>
</dbReference>
<dbReference type="AlphaFoldDB" id="A0A177D337"/>
<gene>
    <name evidence="8" type="ORF">CC77DRAFT_578025</name>
</gene>
<keyword evidence="3" id="KW-0285">Flavoprotein</keyword>
<dbReference type="RefSeq" id="XP_018379455.1">
    <property type="nucleotide sequence ID" value="XM_018532318.1"/>
</dbReference>
<feature type="region of interest" description="Disordered" evidence="6">
    <location>
        <begin position="402"/>
        <end position="426"/>
    </location>
</feature>
<name>A0A177D337_ALTAL</name>
<dbReference type="GO" id="GO:0050660">
    <property type="term" value="F:flavin adenine dinucleotide binding"/>
    <property type="evidence" value="ECO:0007669"/>
    <property type="project" value="EnsemblFungi"/>
</dbReference>
<dbReference type="STRING" id="5599.A0A177D337"/>
<dbReference type="GO" id="GO:0008115">
    <property type="term" value="F:sarcosine oxidase activity"/>
    <property type="evidence" value="ECO:0007669"/>
    <property type="project" value="TreeGrafter"/>
</dbReference>
<evidence type="ECO:0000256" key="2">
    <source>
        <dbReference type="ARBA" id="ARBA00010989"/>
    </source>
</evidence>
<dbReference type="PANTHER" id="PTHR10961:SF45">
    <property type="entry name" value="FAD DEPENDENT OXIDOREDUCTASE DOMAIN-CONTAINING PROTEIN-RELATED"/>
    <property type="match status" value="1"/>
</dbReference>
<proteinExistence type="inferred from homology"/>
<dbReference type="GO" id="GO:0050031">
    <property type="term" value="F:L-pipecolate oxidase activity"/>
    <property type="evidence" value="ECO:0007669"/>
    <property type="project" value="EnsemblFungi"/>
</dbReference>
<sequence length="426" mass="47688">MHKDSRIIIIGAGVFGLSTAVELVRKGYRNITIVDRHVPPVPDGSSVDISRVIRFDYRDPLYAKLAKEAFDVWRDDPRFRGIFHHGPNAFIASKAYGRTHLKKCTDALDGLSHPWEPMHDQGAIKSKFPILYGDTVHTNLSGYCNRSSGWADAQKAITVLRNQCIERGVSFVCGKQGTVTAFQKDTTTRRIVAAQTESGQDIQGDYFILSAGAWSTSLAPMYNSTISTAQVLAFINLTDAEMEAYKDLPLYIDYDSGWFCFPPHPEARVLKIAVHGWGYTRTTEKNGISLPPTTTRSKRTNFAPADGVERLRAGLGTILPSLAEREFDRVAVCWYNDTPSGDFIIDYHPDHTNLFLATAGSGHAFKFLPVLGKYVAQAFERTLPSGLQQRWRFRMEYKDREDTFHGDGSRGGPARREFTPQEKALL</sequence>
<comment type="cofactor">
    <cofactor evidence="1">
        <name>FAD</name>
        <dbReference type="ChEBI" id="CHEBI:57692"/>
    </cofactor>
</comment>
<accession>A0A177D337</accession>
<evidence type="ECO:0000313" key="9">
    <source>
        <dbReference type="Proteomes" id="UP000077248"/>
    </source>
</evidence>
<feature type="domain" description="FAD dependent oxidoreductase" evidence="7">
    <location>
        <begin position="6"/>
        <end position="377"/>
    </location>
</feature>
<keyword evidence="5" id="KW-0560">Oxidoreductase</keyword>
<dbReference type="PANTHER" id="PTHR10961">
    <property type="entry name" value="PEROXISOMAL SARCOSINE OXIDASE"/>
    <property type="match status" value="1"/>
</dbReference>
<dbReference type="InterPro" id="IPR045170">
    <property type="entry name" value="MTOX"/>
</dbReference>
<protein>
    <submittedName>
        <fullName evidence="8">FAD dependent oxidoreductase</fullName>
    </submittedName>
</protein>
<dbReference type="InterPro" id="IPR036188">
    <property type="entry name" value="FAD/NAD-bd_sf"/>
</dbReference>
<evidence type="ECO:0000256" key="1">
    <source>
        <dbReference type="ARBA" id="ARBA00001974"/>
    </source>
</evidence>
<evidence type="ECO:0000313" key="8">
    <source>
        <dbReference type="EMBL" id="OAG14034.1"/>
    </source>
</evidence>
<dbReference type="KEGG" id="aalt:CC77DRAFT_578025"/>